<gene>
    <name evidence="1" type="primary">Dere\GG13490</name>
    <name evidence="1" type="ORF">Dere_GG13490</name>
</gene>
<dbReference type="HOGENOM" id="CLU_845375_0_0_1"/>
<dbReference type="AlphaFoldDB" id="B3P2M1"/>
<dbReference type="OrthoDB" id="7852189at2759"/>
<dbReference type="EMBL" id="CH954181">
    <property type="protein sequence ID" value="EDV48043.1"/>
    <property type="molecule type" value="Genomic_DNA"/>
</dbReference>
<dbReference type="PhylomeDB" id="B3P2M1"/>
<organism evidence="1 2">
    <name type="scientific">Drosophila erecta</name>
    <name type="common">Fruit fly</name>
    <dbReference type="NCBI Taxonomy" id="7220"/>
    <lineage>
        <taxon>Eukaryota</taxon>
        <taxon>Metazoa</taxon>
        <taxon>Ecdysozoa</taxon>
        <taxon>Arthropoda</taxon>
        <taxon>Hexapoda</taxon>
        <taxon>Insecta</taxon>
        <taxon>Pterygota</taxon>
        <taxon>Neoptera</taxon>
        <taxon>Endopterygota</taxon>
        <taxon>Diptera</taxon>
        <taxon>Brachycera</taxon>
        <taxon>Muscomorpha</taxon>
        <taxon>Ephydroidea</taxon>
        <taxon>Drosophilidae</taxon>
        <taxon>Drosophila</taxon>
        <taxon>Sophophora</taxon>
    </lineage>
</organism>
<dbReference type="OMA" id="EMTPEEN"/>
<dbReference type="KEGG" id="der:6553121"/>
<accession>B3P2M1</accession>
<name>B3P2M1_DROER</name>
<sequence>MDNEIFYDHVFLSNDEDELLLIYNDEGNFDEEYFLIYDEVWKNDEEVTPEDDLADVEHYAVLMEVMDTPTMHVVWESEEEMAPEENLDEVVDRDSMEEMEEIVTSTINVADLLEEPLLFDPEELTVNVPEDIAYSGFFAGQGDDLKSCDASYKVIASETLSHSPGEVTEVTDFIRYLNQDFVFQAYSPPSIPSLHTDHCPHHGKSSPDVFWSDMEEVSCILLRSAAAYMDPPAHVNDATVSFVARGLSLAKGFTTEEGISPSGQQGIGRLVAAIVMDRQSCIVMAYAVIHLVPQTMTDDNTGELMGMVLHNVIRGFAINDHFRHIIIENSRSFLLAANQIPT</sequence>
<reference evidence="1 2" key="2">
    <citation type="journal article" date="2008" name="Bioinformatics">
        <title>Assembly reconciliation.</title>
        <authorList>
            <person name="Zimin A.V."/>
            <person name="Smith D.R."/>
            <person name="Sutton G."/>
            <person name="Yorke J.A."/>
        </authorList>
    </citation>
    <scope>NUCLEOTIDE SEQUENCE [LARGE SCALE GENOMIC DNA]</scope>
    <source>
        <strain evidence="1 2">TSC#14021-0224.01</strain>
    </source>
</reference>
<dbReference type="Proteomes" id="UP000008711">
    <property type="component" value="Unassembled WGS sequence"/>
</dbReference>
<evidence type="ECO:0000313" key="1">
    <source>
        <dbReference type="EMBL" id="EDV48043.1"/>
    </source>
</evidence>
<keyword evidence="2" id="KW-1185">Reference proteome</keyword>
<protein>
    <submittedName>
        <fullName evidence="1">GG13490</fullName>
    </submittedName>
</protein>
<evidence type="ECO:0000313" key="2">
    <source>
        <dbReference type="Proteomes" id="UP000008711"/>
    </source>
</evidence>
<reference evidence="1 2" key="1">
    <citation type="journal article" date="2007" name="Nature">
        <title>Evolution of genes and genomes on the Drosophila phylogeny.</title>
        <authorList>
            <consortium name="Drosophila 12 Genomes Consortium"/>
            <person name="Clark A.G."/>
            <person name="Eisen M.B."/>
            <person name="Smith D.R."/>
            <person name="Bergman C.M."/>
            <person name="Oliver B."/>
            <person name="Markow T.A."/>
            <person name="Kaufman T.C."/>
            <person name="Kellis M."/>
            <person name="Gelbart W."/>
            <person name="Iyer V.N."/>
            <person name="Pollard D.A."/>
            <person name="Sackton T.B."/>
            <person name="Larracuente A.M."/>
            <person name="Singh N.D."/>
            <person name="Abad J.P."/>
            <person name="Abt D.N."/>
            <person name="Adryan B."/>
            <person name="Aguade M."/>
            <person name="Akashi H."/>
            <person name="Anderson W.W."/>
            <person name="Aquadro C.F."/>
            <person name="Ardell D.H."/>
            <person name="Arguello R."/>
            <person name="Artieri C.G."/>
            <person name="Barbash D.A."/>
            <person name="Barker D."/>
            <person name="Barsanti P."/>
            <person name="Batterham P."/>
            <person name="Batzoglou S."/>
            <person name="Begun D."/>
            <person name="Bhutkar A."/>
            <person name="Blanco E."/>
            <person name="Bosak S.A."/>
            <person name="Bradley R.K."/>
            <person name="Brand A.D."/>
            <person name="Brent M.R."/>
            <person name="Brooks A.N."/>
            <person name="Brown R.H."/>
            <person name="Butlin R.K."/>
            <person name="Caggese C."/>
            <person name="Calvi B.R."/>
            <person name="Bernardo de Carvalho A."/>
            <person name="Caspi A."/>
            <person name="Castrezana S."/>
            <person name="Celniker S.E."/>
            <person name="Chang J.L."/>
            <person name="Chapple C."/>
            <person name="Chatterji S."/>
            <person name="Chinwalla A."/>
            <person name="Civetta A."/>
            <person name="Clifton S.W."/>
            <person name="Comeron J.M."/>
            <person name="Costello J.C."/>
            <person name="Coyne J.A."/>
            <person name="Daub J."/>
            <person name="David R.G."/>
            <person name="Delcher A.L."/>
            <person name="Delehaunty K."/>
            <person name="Do C.B."/>
            <person name="Ebling H."/>
            <person name="Edwards K."/>
            <person name="Eickbush T."/>
            <person name="Evans J.D."/>
            <person name="Filipski A."/>
            <person name="Findeiss S."/>
            <person name="Freyhult E."/>
            <person name="Fulton L."/>
            <person name="Fulton R."/>
            <person name="Garcia A.C."/>
            <person name="Gardiner A."/>
            <person name="Garfield D.A."/>
            <person name="Garvin B.E."/>
            <person name="Gibson G."/>
            <person name="Gilbert D."/>
            <person name="Gnerre S."/>
            <person name="Godfrey J."/>
            <person name="Good R."/>
            <person name="Gotea V."/>
            <person name="Gravely B."/>
            <person name="Greenberg A.J."/>
            <person name="Griffiths-Jones S."/>
            <person name="Gross S."/>
            <person name="Guigo R."/>
            <person name="Gustafson E.A."/>
            <person name="Haerty W."/>
            <person name="Hahn M.W."/>
            <person name="Halligan D.L."/>
            <person name="Halpern A.L."/>
            <person name="Halter G.M."/>
            <person name="Han M.V."/>
            <person name="Heger A."/>
            <person name="Hillier L."/>
            <person name="Hinrichs A.S."/>
            <person name="Holmes I."/>
            <person name="Hoskins R.A."/>
            <person name="Hubisz M.J."/>
            <person name="Hultmark D."/>
            <person name="Huntley M.A."/>
            <person name="Jaffe D.B."/>
            <person name="Jagadeeshan S."/>
            <person name="Jeck W.R."/>
            <person name="Johnson J."/>
            <person name="Jones C.D."/>
            <person name="Jordan W.C."/>
            <person name="Karpen G.H."/>
            <person name="Kataoka E."/>
            <person name="Keightley P.D."/>
            <person name="Kheradpour P."/>
            <person name="Kirkness E.F."/>
            <person name="Koerich L.B."/>
            <person name="Kristiansen K."/>
            <person name="Kudrna D."/>
            <person name="Kulathinal R.J."/>
            <person name="Kumar S."/>
            <person name="Kwok R."/>
            <person name="Lander E."/>
            <person name="Langley C.H."/>
            <person name="Lapoint R."/>
            <person name="Lazzaro B.P."/>
            <person name="Lee S.J."/>
            <person name="Levesque L."/>
            <person name="Li R."/>
            <person name="Lin C.F."/>
            <person name="Lin M.F."/>
            <person name="Lindblad-Toh K."/>
            <person name="Llopart A."/>
            <person name="Long M."/>
            <person name="Low L."/>
            <person name="Lozovsky E."/>
            <person name="Lu J."/>
            <person name="Luo M."/>
            <person name="Machado C.A."/>
            <person name="Makalowski W."/>
            <person name="Marzo M."/>
            <person name="Matsuda M."/>
            <person name="Matzkin L."/>
            <person name="McAllister B."/>
            <person name="McBride C.S."/>
            <person name="McKernan B."/>
            <person name="McKernan K."/>
            <person name="Mendez-Lago M."/>
            <person name="Minx P."/>
            <person name="Mollenhauer M.U."/>
            <person name="Montooth K."/>
            <person name="Mount S.M."/>
            <person name="Mu X."/>
            <person name="Myers E."/>
            <person name="Negre B."/>
            <person name="Newfeld S."/>
            <person name="Nielsen R."/>
            <person name="Noor M.A."/>
            <person name="O'Grady P."/>
            <person name="Pachter L."/>
            <person name="Papaceit M."/>
            <person name="Parisi M.J."/>
            <person name="Parisi M."/>
            <person name="Parts L."/>
            <person name="Pedersen J.S."/>
            <person name="Pesole G."/>
            <person name="Phillippy A.M."/>
            <person name="Ponting C.P."/>
            <person name="Pop M."/>
            <person name="Porcelli D."/>
            <person name="Powell J.R."/>
            <person name="Prohaska S."/>
            <person name="Pruitt K."/>
            <person name="Puig M."/>
            <person name="Quesneville H."/>
            <person name="Ram K.R."/>
            <person name="Rand D."/>
            <person name="Rasmussen M.D."/>
            <person name="Reed L.K."/>
            <person name="Reenan R."/>
            <person name="Reily A."/>
            <person name="Remington K.A."/>
            <person name="Rieger T.T."/>
            <person name="Ritchie M.G."/>
            <person name="Robin C."/>
            <person name="Rogers Y.H."/>
            <person name="Rohde C."/>
            <person name="Rozas J."/>
            <person name="Rubenfield M.J."/>
            <person name="Ruiz A."/>
            <person name="Russo S."/>
            <person name="Salzberg S.L."/>
            <person name="Sanchez-Gracia A."/>
            <person name="Saranga D.J."/>
            <person name="Sato H."/>
            <person name="Schaeffer S.W."/>
            <person name="Schatz M.C."/>
            <person name="Schlenke T."/>
            <person name="Schwartz R."/>
            <person name="Segarra C."/>
            <person name="Singh R.S."/>
            <person name="Sirot L."/>
            <person name="Sirota M."/>
            <person name="Sisneros N.B."/>
            <person name="Smith C.D."/>
            <person name="Smith T.F."/>
            <person name="Spieth J."/>
            <person name="Stage D.E."/>
            <person name="Stark A."/>
            <person name="Stephan W."/>
            <person name="Strausberg R.L."/>
            <person name="Strempel S."/>
            <person name="Sturgill D."/>
            <person name="Sutton G."/>
            <person name="Sutton G.G."/>
            <person name="Tao W."/>
            <person name="Teichmann S."/>
            <person name="Tobari Y.N."/>
            <person name="Tomimura Y."/>
            <person name="Tsolas J.M."/>
            <person name="Valente V.L."/>
            <person name="Venter E."/>
            <person name="Venter J.C."/>
            <person name="Vicario S."/>
            <person name="Vieira F.G."/>
            <person name="Vilella A.J."/>
            <person name="Villasante A."/>
            <person name="Walenz B."/>
            <person name="Wang J."/>
            <person name="Wasserman M."/>
            <person name="Watts T."/>
            <person name="Wilson D."/>
            <person name="Wilson R.K."/>
            <person name="Wing R.A."/>
            <person name="Wolfner M.F."/>
            <person name="Wong A."/>
            <person name="Wong G.K."/>
            <person name="Wu C.I."/>
            <person name="Wu G."/>
            <person name="Yamamoto D."/>
            <person name="Yang H.P."/>
            <person name="Yang S.P."/>
            <person name="Yorke J.A."/>
            <person name="Yoshida K."/>
            <person name="Zdobnov E."/>
            <person name="Zhang P."/>
            <person name="Zhang Y."/>
            <person name="Zimin A.V."/>
            <person name="Baldwin J."/>
            <person name="Abdouelleil A."/>
            <person name="Abdulkadir J."/>
            <person name="Abebe A."/>
            <person name="Abera B."/>
            <person name="Abreu J."/>
            <person name="Acer S.C."/>
            <person name="Aftuck L."/>
            <person name="Alexander A."/>
            <person name="An P."/>
            <person name="Anderson E."/>
            <person name="Anderson S."/>
            <person name="Arachi H."/>
            <person name="Azer M."/>
            <person name="Bachantsang P."/>
            <person name="Barry A."/>
            <person name="Bayul T."/>
            <person name="Berlin A."/>
            <person name="Bessette D."/>
            <person name="Bloom T."/>
            <person name="Blye J."/>
            <person name="Boguslavskiy L."/>
            <person name="Bonnet C."/>
            <person name="Boukhgalter B."/>
            <person name="Bourzgui I."/>
            <person name="Brown A."/>
            <person name="Cahill P."/>
            <person name="Channer S."/>
            <person name="Cheshatsang Y."/>
            <person name="Chuda L."/>
            <person name="Citroen M."/>
            <person name="Collymore A."/>
            <person name="Cooke P."/>
            <person name="Costello M."/>
            <person name="D'Aco K."/>
            <person name="Daza R."/>
            <person name="De Haan G."/>
            <person name="DeGray S."/>
            <person name="DeMaso C."/>
            <person name="Dhargay N."/>
            <person name="Dooley K."/>
            <person name="Dooley E."/>
            <person name="Doricent M."/>
            <person name="Dorje P."/>
            <person name="Dorjee K."/>
            <person name="Dupes A."/>
            <person name="Elong R."/>
            <person name="Falk J."/>
            <person name="Farina A."/>
            <person name="Faro S."/>
            <person name="Ferguson D."/>
            <person name="Fisher S."/>
            <person name="Foley C.D."/>
            <person name="Franke A."/>
            <person name="Friedrich D."/>
            <person name="Gadbois L."/>
            <person name="Gearin G."/>
            <person name="Gearin C.R."/>
            <person name="Giannoukos G."/>
            <person name="Goode T."/>
            <person name="Graham J."/>
            <person name="Grandbois E."/>
            <person name="Grewal S."/>
            <person name="Gyaltsen K."/>
            <person name="Hafez N."/>
            <person name="Hagos B."/>
            <person name="Hall J."/>
            <person name="Henson C."/>
            <person name="Hollinger A."/>
            <person name="Honan T."/>
            <person name="Huard M.D."/>
            <person name="Hughes L."/>
            <person name="Hurhula B."/>
            <person name="Husby M.E."/>
            <person name="Kamat A."/>
            <person name="Kanga B."/>
            <person name="Kashin S."/>
            <person name="Khazanovich D."/>
            <person name="Kisner P."/>
            <person name="Lance K."/>
            <person name="Lara M."/>
            <person name="Lee W."/>
            <person name="Lennon N."/>
            <person name="Letendre F."/>
            <person name="LeVine R."/>
            <person name="Lipovsky A."/>
            <person name="Liu X."/>
            <person name="Liu J."/>
            <person name="Liu S."/>
            <person name="Lokyitsang T."/>
            <person name="Lokyitsang Y."/>
            <person name="Lubonja R."/>
            <person name="Lui A."/>
            <person name="MacDonald P."/>
            <person name="Magnisalis V."/>
            <person name="Maru K."/>
            <person name="Matthews C."/>
            <person name="McCusker W."/>
            <person name="McDonough S."/>
            <person name="Mehta T."/>
            <person name="Meldrim J."/>
            <person name="Meneus L."/>
            <person name="Mihai O."/>
            <person name="Mihalev A."/>
            <person name="Mihova T."/>
            <person name="Mittelman R."/>
            <person name="Mlenga V."/>
            <person name="Montmayeur A."/>
            <person name="Mulrain L."/>
            <person name="Navidi A."/>
            <person name="Naylor J."/>
            <person name="Negash T."/>
            <person name="Nguyen T."/>
            <person name="Nguyen N."/>
            <person name="Nicol R."/>
            <person name="Norbu C."/>
            <person name="Norbu N."/>
            <person name="Novod N."/>
            <person name="O'Neill B."/>
            <person name="Osman S."/>
            <person name="Markiewicz E."/>
            <person name="Oyono O.L."/>
            <person name="Patti C."/>
            <person name="Phunkhang P."/>
            <person name="Pierre F."/>
            <person name="Priest M."/>
            <person name="Raghuraman S."/>
            <person name="Rege F."/>
            <person name="Reyes R."/>
            <person name="Rise C."/>
            <person name="Rogov P."/>
            <person name="Ross K."/>
            <person name="Ryan E."/>
            <person name="Settipalli S."/>
            <person name="Shea T."/>
            <person name="Sherpa N."/>
            <person name="Shi L."/>
            <person name="Shih D."/>
            <person name="Sparrow T."/>
            <person name="Spaulding J."/>
            <person name="Stalker J."/>
            <person name="Stange-Thomann N."/>
            <person name="Stavropoulos S."/>
            <person name="Stone C."/>
            <person name="Strader C."/>
            <person name="Tesfaye S."/>
            <person name="Thomson T."/>
            <person name="Thoulutsang Y."/>
            <person name="Thoulutsang D."/>
            <person name="Topham K."/>
            <person name="Topping I."/>
            <person name="Tsamla T."/>
            <person name="Vassiliev H."/>
            <person name="Vo A."/>
            <person name="Wangchuk T."/>
            <person name="Wangdi T."/>
            <person name="Weiand M."/>
            <person name="Wilkinson J."/>
            <person name="Wilson A."/>
            <person name="Yadav S."/>
            <person name="Young G."/>
            <person name="Yu Q."/>
            <person name="Zembek L."/>
            <person name="Zhong D."/>
            <person name="Zimmer A."/>
            <person name="Zwirko Z."/>
            <person name="Jaffe D.B."/>
            <person name="Alvarez P."/>
            <person name="Brockman W."/>
            <person name="Butler J."/>
            <person name="Chin C."/>
            <person name="Gnerre S."/>
            <person name="Grabherr M."/>
            <person name="Kleber M."/>
            <person name="Mauceli E."/>
            <person name="MacCallum I."/>
        </authorList>
    </citation>
    <scope>NUCLEOTIDE SEQUENCE [LARGE SCALE GENOMIC DNA]</scope>
    <source>
        <strain evidence="1 2">TSC#14021-0224.01</strain>
    </source>
</reference>
<proteinExistence type="predicted"/>